<evidence type="ECO:0000313" key="6">
    <source>
        <dbReference type="EMBL" id="CAF4150347.1"/>
    </source>
</evidence>
<comment type="caution">
    <text evidence="4">The sequence shown here is derived from an EMBL/GenBank/DDBJ whole genome shotgun (WGS) entry which is preliminary data.</text>
</comment>
<dbReference type="Proteomes" id="UP000681722">
    <property type="component" value="Unassembled WGS sequence"/>
</dbReference>
<keyword evidence="2" id="KW-0732">Signal</keyword>
<evidence type="ECO:0000313" key="3">
    <source>
        <dbReference type="EMBL" id="CAF1134858.1"/>
    </source>
</evidence>
<dbReference type="Proteomes" id="UP000663829">
    <property type="component" value="Unassembled WGS sequence"/>
</dbReference>
<organism evidence="4 7">
    <name type="scientific">Didymodactylos carnosus</name>
    <dbReference type="NCBI Taxonomy" id="1234261"/>
    <lineage>
        <taxon>Eukaryota</taxon>
        <taxon>Metazoa</taxon>
        <taxon>Spiralia</taxon>
        <taxon>Gnathifera</taxon>
        <taxon>Rotifera</taxon>
        <taxon>Eurotatoria</taxon>
        <taxon>Bdelloidea</taxon>
        <taxon>Philodinida</taxon>
        <taxon>Philodinidae</taxon>
        <taxon>Didymodactylos</taxon>
    </lineage>
</organism>
<dbReference type="AlphaFoldDB" id="A0A815EG11"/>
<feature type="chain" id="PRO_5036227389" evidence="2">
    <location>
        <begin position="23"/>
        <end position="227"/>
    </location>
</feature>
<feature type="signal peptide" evidence="2">
    <location>
        <begin position="1"/>
        <end position="22"/>
    </location>
</feature>
<dbReference type="Gene3D" id="2.40.50.120">
    <property type="match status" value="1"/>
</dbReference>
<keyword evidence="1" id="KW-1133">Transmembrane helix</keyword>
<dbReference type="SUPFAM" id="SSF50242">
    <property type="entry name" value="TIMP-like"/>
    <property type="match status" value="1"/>
</dbReference>
<dbReference type="Proteomes" id="UP000682733">
    <property type="component" value="Unassembled WGS sequence"/>
</dbReference>
<keyword evidence="1" id="KW-0472">Membrane</keyword>
<keyword evidence="1" id="KW-0812">Transmembrane</keyword>
<evidence type="ECO:0000256" key="1">
    <source>
        <dbReference type="SAM" id="Phobius"/>
    </source>
</evidence>
<evidence type="ECO:0000256" key="2">
    <source>
        <dbReference type="SAM" id="SignalP"/>
    </source>
</evidence>
<reference evidence="4" key="1">
    <citation type="submission" date="2021-02" db="EMBL/GenBank/DDBJ databases">
        <authorList>
            <person name="Nowell W R."/>
        </authorList>
    </citation>
    <scope>NUCLEOTIDE SEQUENCE</scope>
</reference>
<dbReference type="Proteomes" id="UP000677228">
    <property type="component" value="Unassembled WGS sequence"/>
</dbReference>
<sequence>MNVLIILPISFYLLSLFVQTSFMCICPSTTDLSHEFDATDFLFIGEVQNVSRNYMNGRTNIEFKILKVLKGYFSTSTDNVVVVGPLGEHLCEIAFKVGQKWQIWSYYELKKEKKVIVTERCTRSTMNFTDTEAELNAYSQEWMARTTSVHPRLITTIDSVTKTVHLETVSNDINTVIDKPHSHSVNERERQSHSTPIICSRINAKNRICSNYLLVLLTTTSLFILFL</sequence>
<keyword evidence="7" id="KW-1185">Reference proteome</keyword>
<evidence type="ECO:0000313" key="4">
    <source>
        <dbReference type="EMBL" id="CAF1312011.1"/>
    </source>
</evidence>
<dbReference type="EMBL" id="CAJNOQ010012984">
    <property type="protein sequence ID" value="CAF1312011.1"/>
    <property type="molecule type" value="Genomic_DNA"/>
</dbReference>
<proteinExistence type="predicted"/>
<name>A0A815EG11_9BILA</name>
<dbReference type="EMBL" id="CAJOBA010023552">
    <property type="protein sequence ID" value="CAF3922529.1"/>
    <property type="molecule type" value="Genomic_DNA"/>
</dbReference>
<dbReference type="EMBL" id="CAJNOK010011207">
    <property type="protein sequence ID" value="CAF1134858.1"/>
    <property type="molecule type" value="Genomic_DNA"/>
</dbReference>
<dbReference type="InterPro" id="IPR008993">
    <property type="entry name" value="TIMP-like_OB-fold"/>
</dbReference>
<protein>
    <submittedName>
        <fullName evidence="4">Uncharacterized protein</fullName>
    </submittedName>
</protein>
<accession>A0A815EG11</accession>
<feature type="transmembrane region" description="Helical" evidence="1">
    <location>
        <begin position="210"/>
        <end position="226"/>
    </location>
</feature>
<evidence type="ECO:0000313" key="7">
    <source>
        <dbReference type="Proteomes" id="UP000663829"/>
    </source>
</evidence>
<evidence type="ECO:0000313" key="5">
    <source>
        <dbReference type="EMBL" id="CAF3922529.1"/>
    </source>
</evidence>
<gene>
    <name evidence="4" type="ORF">GPM918_LOCUS29042</name>
    <name evidence="3" type="ORF">OVA965_LOCUS20834</name>
    <name evidence="6" type="ORF">SRO942_LOCUS29591</name>
    <name evidence="5" type="ORF">TMI583_LOCUS21333</name>
</gene>
<dbReference type="EMBL" id="CAJOBC010043011">
    <property type="protein sequence ID" value="CAF4150347.1"/>
    <property type="molecule type" value="Genomic_DNA"/>
</dbReference>